<keyword evidence="11" id="KW-1185">Reference proteome</keyword>
<dbReference type="PRINTS" id="PR00019">
    <property type="entry name" value="LEURICHRPT"/>
</dbReference>
<evidence type="ECO:0000256" key="7">
    <source>
        <dbReference type="ARBA" id="ARBA00023136"/>
    </source>
</evidence>
<protein>
    <submittedName>
        <fullName evidence="10">Putative transferase</fullName>
        <ecNumber evidence="10">2.7.-.-</ecNumber>
    </submittedName>
</protein>
<dbReference type="AlphaFoldDB" id="A0A2P6QBH1"/>
<dbReference type="InterPro" id="IPR032675">
    <property type="entry name" value="LRR_dom_sf"/>
</dbReference>
<dbReference type="STRING" id="74649.A0A2P6QBH1"/>
<evidence type="ECO:0000259" key="9">
    <source>
        <dbReference type="Pfam" id="PF12819"/>
    </source>
</evidence>
<dbReference type="EMBL" id="PDCK01000043">
    <property type="protein sequence ID" value="PRQ31530.1"/>
    <property type="molecule type" value="Genomic_DNA"/>
</dbReference>
<dbReference type="GO" id="GO:0016020">
    <property type="term" value="C:membrane"/>
    <property type="evidence" value="ECO:0007669"/>
    <property type="project" value="UniProtKB-SubCell"/>
</dbReference>
<sequence>MVSYYIYMHFAEVEEYSASWSRELTITMNGKLISTFDPHYLRTTTTNTTFTAEGGKYYFSISTPGTTYQPILNAFEIYMAKEFLVSETNQQDAITNLKSTYKIIKNWQGDPCNPQVYLWEGVKCSYSDNDSARIISLDLSQSGLTGEIAASIANLTMIQTLDLSNNNLSRQIPEYLSQLPKLNVLNLENNELTGSVLAGLIAKGKDGLSLSLCGNPSLSKQVPCEKKKNKFSVPVVVSIIVMLLVSSIAAAILWKLKKGHGKLQKFMLVTKIARFTDVRLLGYTLYILTM</sequence>
<dbReference type="Gene3D" id="3.80.10.10">
    <property type="entry name" value="Ribonuclease Inhibitor"/>
    <property type="match status" value="1"/>
</dbReference>
<dbReference type="EC" id="2.7.-.-" evidence="10"/>
<dbReference type="Proteomes" id="UP000238479">
    <property type="component" value="Chromosome 5"/>
</dbReference>
<dbReference type="PANTHER" id="PTHR45631">
    <property type="entry name" value="OS07G0107800 PROTEIN-RELATED"/>
    <property type="match status" value="1"/>
</dbReference>
<keyword evidence="3 8" id="KW-0812">Transmembrane</keyword>
<evidence type="ECO:0000313" key="11">
    <source>
        <dbReference type="Proteomes" id="UP000238479"/>
    </source>
</evidence>
<evidence type="ECO:0000313" key="10">
    <source>
        <dbReference type="EMBL" id="PRQ31530.1"/>
    </source>
</evidence>
<dbReference type="SUPFAM" id="SSF52058">
    <property type="entry name" value="L domain-like"/>
    <property type="match status" value="1"/>
</dbReference>
<dbReference type="Pfam" id="PF12819">
    <property type="entry name" value="Malectin_like"/>
    <property type="match status" value="1"/>
</dbReference>
<evidence type="ECO:0000256" key="2">
    <source>
        <dbReference type="ARBA" id="ARBA00022614"/>
    </source>
</evidence>
<keyword evidence="5" id="KW-0677">Repeat</keyword>
<accession>A0A2P6QBH1</accession>
<comment type="subcellular location">
    <subcellularLocation>
        <location evidence="1">Membrane</location>
        <topology evidence="1">Single-pass membrane protein</topology>
    </subcellularLocation>
</comment>
<keyword evidence="7 8" id="KW-0472">Membrane</keyword>
<evidence type="ECO:0000256" key="6">
    <source>
        <dbReference type="ARBA" id="ARBA00022989"/>
    </source>
</evidence>
<organism evidence="10 11">
    <name type="scientific">Rosa chinensis</name>
    <name type="common">China rose</name>
    <dbReference type="NCBI Taxonomy" id="74649"/>
    <lineage>
        <taxon>Eukaryota</taxon>
        <taxon>Viridiplantae</taxon>
        <taxon>Streptophyta</taxon>
        <taxon>Embryophyta</taxon>
        <taxon>Tracheophyta</taxon>
        <taxon>Spermatophyta</taxon>
        <taxon>Magnoliopsida</taxon>
        <taxon>eudicotyledons</taxon>
        <taxon>Gunneridae</taxon>
        <taxon>Pentapetalae</taxon>
        <taxon>rosids</taxon>
        <taxon>fabids</taxon>
        <taxon>Rosales</taxon>
        <taxon>Rosaceae</taxon>
        <taxon>Rosoideae</taxon>
        <taxon>Rosoideae incertae sedis</taxon>
        <taxon>Rosa</taxon>
    </lineage>
</organism>
<evidence type="ECO:0000256" key="5">
    <source>
        <dbReference type="ARBA" id="ARBA00022737"/>
    </source>
</evidence>
<dbReference type="InterPro" id="IPR001611">
    <property type="entry name" value="Leu-rich_rpt"/>
</dbReference>
<name>A0A2P6QBH1_ROSCH</name>
<dbReference type="InterPro" id="IPR024788">
    <property type="entry name" value="Malectin-like_Carb-bd_dom"/>
</dbReference>
<keyword evidence="2" id="KW-0433">Leucine-rich repeat</keyword>
<comment type="caution">
    <text evidence="10">The sequence shown here is derived from an EMBL/GenBank/DDBJ whole genome shotgun (WGS) entry which is preliminary data.</text>
</comment>
<gene>
    <name evidence="10" type="ORF">RchiOBHm_Chr5g0036491</name>
</gene>
<keyword evidence="4" id="KW-0732">Signal</keyword>
<evidence type="ECO:0000256" key="4">
    <source>
        <dbReference type="ARBA" id="ARBA00022729"/>
    </source>
</evidence>
<keyword evidence="10" id="KW-0808">Transferase</keyword>
<feature type="transmembrane region" description="Helical" evidence="8">
    <location>
        <begin position="231"/>
        <end position="254"/>
    </location>
</feature>
<evidence type="ECO:0000256" key="8">
    <source>
        <dbReference type="SAM" id="Phobius"/>
    </source>
</evidence>
<dbReference type="GO" id="GO:0016740">
    <property type="term" value="F:transferase activity"/>
    <property type="evidence" value="ECO:0007669"/>
    <property type="project" value="UniProtKB-KW"/>
</dbReference>
<dbReference type="PANTHER" id="PTHR45631:SF202">
    <property type="entry name" value="SENESCENCE-INDUCED RECEPTOR-LIKE SERINE_THREONINE-PROTEIN KINASE"/>
    <property type="match status" value="1"/>
</dbReference>
<dbReference type="Gramene" id="PRQ31530">
    <property type="protein sequence ID" value="PRQ31530"/>
    <property type="gene ID" value="RchiOBHm_Chr5g0036491"/>
</dbReference>
<dbReference type="OMA" id="TGRDEYP"/>
<dbReference type="Pfam" id="PF13855">
    <property type="entry name" value="LRR_8"/>
    <property type="match status" value="1"/>
</dbReference>
<reference evidence="10 11" key="1">
    <citation type="journal article" date="2018" name="Nat. Genet.">
        <title>The Rosa genome provides new insights in the design of modern roses.</title>
        <authorList>
            <person name="Bendahmane M."/>
        </authorList>
    </citation>
    <scope>NUCLEOTIDE SEQUENCE [LARGE SCALE GENOMIC DNA]</scope>
    <source>
        <strain evidence="11">cv. Old Blush</strain>
    </source>
</reference>
<keyword evidence="6 8" id="KW-1133">Transmembrane helix</keyword>
<dbReference type="FunFam" id="3.80.10.10:FF:000129">
    <property type="entry name" value="Leucine-rich repeat receptor-like kinase"/>
    <property type="match status" value="1"/>
</dbReference>
<evidence type="ECO:0000256" key="1">
    <source>
        <dbReference type="ARBA" id="ARBA00004167"/>
    </source>
</evidence>
<evidence type="ECO:0000256" key="3">
    <source>
        <dbReference type="ARBA" id="ARBA00022692"/>
    </source>
</evidence>
<proteinExistence type="predicted"/>
<feature type="domain" description="Malectin-like" evidence="9">
    <location>
        <begin position="3"/>
        <end position="79"/>
    </location>
</feature>